<dbReference type="EMBL" id="CABPRJ010000952">
    <property type="protein sequence ID" value="VVC32031.1"/>
    <property type="molecule type" value="Genomic_DNA"/>
</dbReference>
<dbReference type="PANTHER" id="PTHR13359">
    <property type="entry name" value="39S RIBOSOMAL PROTEIN L40, MITOCHONDRIAL"/>
    <property type="match status" value="1"/>
</dbReference>
<dbReference type="PANTHER" id="PTHR13359:SF2">
    <property type="entry name" value="LARGE RIBOSOMAL SUBUNIT PROTEIN ML40"/>
    <property type="match status" value="1"/>
</dbReference>
<dbReference type="InterPro" id="IPR039145">
    <property type="entry name" value="Ribosomal_mL40_metazoa/plant"/>
</dbReference>
<evidence type="ECO:0000256" key="8">
    <source>
        <dbReference type="ARBA" id="ARBA00083752"/>
    </source>
</evidence>
<proteinExistence type="inferred from homology"/>
<dbReference type="AlphaFoldDB" id="A0A5E4MNX2"/>
<keyword evidence="5" id="KW-0496">Mitochondrion</keyword>
<dbReference type="OrthoDB" id="5977625at2759"/>
<comment type="similarity">
    <text evidence="2">Belongs to the mitochondrion-specific ribosomal protein mL40 family.</text>
</comment>
<keyword evidence="3" id="KW-0809">Transit peptide</keyword>
<comment type="subcellular location">
    <subcellularLocation>
        <location evidence="1">Mitochondrion</location>
    </subcellularLocation>
</comment>
<evidence type="ECO:0000256" key="7">
    <source>
        <dbReference type="ARBA" id="ARBA00035192"/>
    </source>
</evidence>
<gene>
    <name evidence="9" type="ORF">CINCED_3A000432</name>
</gene>
<evidence type="ECO:0000256" key="1">
    <source>
        <dbReference type="ARBA" id="ARBA00004173"/>
    </source>
</evidence>
<keyword evidence="10" id="KW-1185">Reference proteome</keyword>
<organism evidence="9 10">
    <name type="scientific">Cinara cedri</name>
    <dbReference type="NCBI Taxonomy" id="506608"/>
    <lineage>
        <taxon>Eukaryota</taxon>
        <taxon>Metazoa</taxon>
        <taxon>Ecdysozoa</taxon>
        <taxon>Arthropoda</taxon>
        <taxon>Hexapoda</taxon>
        <taxon>Insecta</taxon>
        <taxon>Pterygota</taxon>
        <taxon>Neoptera</taxon>
        <taxon>Paraneoptera</taxon>
        <taxon>Hemiptera</taxon>
        <taxon>Sternorrhyncha</taxon>
        <taxon>Aphidomorpha</taxon>
        <taxon>Aphidoidea</taxon>
        <taxon>Aphididae</taxon>
        <taxon>Lachninae</taxon>
        <taxon>Cinara</taxon>
    </lineage>
</organism>
<evidence type="ECO:0000256" key="4">
    <source>
        <dbReference type="ARBA" id="ARBA00022980"/>
    </source>
</evidence>
<keyword evidence="4 9" id="KW-0689">Ribosomal protein</keyword>
<dbReference type="InterPro" id="IPR019192">
    <property type="entry name" value="Ribosomal_mL40"/>
</dbReference>
<dbReference type="GO" id="GO:0005762">
    <property type="term" value="C:mitochondrial large ribosomal subunit"/>
    <property type="evidence" value="ECO:0007669"/>
    <property type="project" value="InterPro"/>
</dbReference>
<dbReference type="Gene3D" id="6.10.250.3440">
    <property type="match status" value="1"/>
</dbReference>
<name>A0A5E4MNX2_9HEMI</name>
<reference evidence="9 10" key="1">
    <citation type="submission" date="2019-08" db="EMBL/GenBank/DDBJ databases">
        <authorList>
            <person name="Alioto T."/>
            <person name="Alioto T."/>
            <person name="Gomez Garrido J."/>
        </authorList>
    </citation>
    <scope>NUCLEOTIDE SEQUENCE [LARGE SCALE GENOMIC DNA]</scope>
</reference>
<evidence type="ECO:0000256" key="2">
    <source>
        <dbReference type="ARBA" id="ARBA00009360"/>
    </source>
</evidence>
<dbReference type="FunFam" id="6.10.250.3440:FF:000001">
    <property type="entry name" value="Mitochondrial ribosomal protein L40"/>
    <property type="match status" value="1"/>
</dbReference>
<evidence type="ECO:0000313" key="9">
    <source>
        <dbReference type="EMBL" id="VVC32031.1"/>
    </source>
</evidence>
<keyword evidence="6" id="KW-0687">Ribonucleoprotein</keyword>
<evidence type="ECO:0000256" key="3">
    <source>
        <dbReference type="ARBA" id="ARBA00022946"/>
    </source>
</evidence>
<evidence type="ECO:0000313" key="10">
    <source>
        <dbReference type="Proteomes" id="UP000325440"/>
    </source>
</evidence>
<accession>A0A5E4MNX2</accession>
<evidence type="ECO:0000256" key="6">
    <source>
        <dbReference type="ARBA" id="ARBA00023274"/>
    </source>
</evidence>
<evidence type="ECO:0000256" key="5">
    <source>
        <dbReference type="ARBA" id="ARBA00023128"/>
    </source>
</evidence>
<dbReference type="Pfam" id="PF09812">
    <property type="entry name" value="MRP-L28"/>
    <property type="match status" value="1"/>
</dbReference>
<dbReference type="Proteomes" id="UP000325440">
    <property type="component" value="Unassembled WGS sequence"/>
</dbReference>
<sequence length="198" mass="23230">MFKFFKSLTTHHQCVSVAARNLSTYGGPLLFRASAPMFAEPLKKKKRLDPQILKAREDRKRKKIEKSIRKLEKVAKTFKPIDEVQLMALLSNEKNIRQRPAVEHTVDQLENRLSLVKQWAKHKHDEHYFNLQVINDLEYSQQRALNELREVSEELYQAAIEIDESLLPYELIGPVETPPIENYESPDGEYIDVTKKWE</sequence>
<protein>
    <recommendedName>
        <fullName evidence="7">Large ribosomal subunit protein mL40</fullName>
    </recommendedName>
    <alternativeName>
        <fullName evidence="8">39S ribosomal protein L40, mitochondrial</fullName>
    </alternativeName>
</protein>